<dbReference type="EnsemblMetazoa" id="AALB006266-RA">
    <property type="protein sequence ID" value="AALB006266-PA"/>
    <property type="gene ID" value="AALB006266"/>
</dbReference>
<dbReference type="STRING" id="7167.A0A182FIC2"/>
<dbReference type="OrthoDB" id="10262250at2759"/>
<dbReference type="PANTHER" id="PTHR45936">
    <property type="entry name" value="TRNA-DIHYDROURIDINE(20) SYNTHASE [NAD(P)+]-LIKE"/>
    <property type="match status" value="1"/>
</dbReference>
<evidence type="ECO:0000256" key="1">
    <source>
        <dbReference type="SAM" id="MobiDB-lite"/>
    </source>
</evidence>
<accession>A0A182FIC2</accession>
<dbReference type="InterPro" id="IPR013785">
    <property type="entry name" value="Aldolase_TIM"/>
</dbReference>
<dbReference type="VEuPathDB" id="VectorBase:AALB20_026221"/>
<feature type="domain" description="DRBM" evidence="2">
    <location>
        <begin position="389"/>
        <end position="449"/>
    </location>
</feature>
<dbReference type="Gene3D" id="3.30.160.20">
    <property type="match status" value="1"/>
</dbReference>
<dbReference type="GO" id="GO:0000049">
    <property type="term" value="F:tRNA binding"/>
    <property type="evidence" value="ECO:0007669"/>
    <property type="project" value="InterPro"/>
</dbReference>
<dbReference type="AlphaFoldDB" id="A0A182FIC2"/>
<dbReference type="CTD" id="54920"/>
<dbReference type="GO" id="GO:0017150">
    <property type="term" value="F:tRNA dihydrouridine synthase activity"/>
    <property type="evidence" value="ECO:0007669"/>
    <property type="project" value="TreeGrafter"/>
</dbReference>
<organism evidence="4 5">
    <name type="scientific">Anopheles albimanus</name>
    <name type="common">New world malaria mosquito</name>
    <dbReference type="NCBI Taxonomy" id="7167"/>
    <lineage>
        <taxon>Eukaryota</taxon>
        <taxon>Metazoa</taxon>
        <taxon>Ecdysozoa</taxon>
        <taxon>Arthropoda</taxon>
        <taxon>Hexapoda</taxon>
        <taxon>Insecta</taxon>
        <taxon>Pterygota</taxon>
        <taxon>Neoptera</taxon>
        <taxon>Endopterygota</taxon>
        <taxon>Diptera</taxon>
        <taxon>Nematocera</taxon>
        <taxon>Culicoidea</taxon>
        <taxon>Culicidae</taxon>
        <taxon>Anophelinae</taxon>
        <taxon>Anopheles</taxon>
    </lineage>
</organism>
<dbReference type="InterPro" id="IPR014720">
    <property type="entry name" value="dsRBD_dom"/>
</dbReference>
<dbReference type="Pfam" id="PF01207">
    <property type="entry name" value="Dus"/>
    <property type="match status" value="1"/>
</dbReference>
<dbReference type="SUPFAM" id="SSF51395">
    <property type="entry name" value="FMN-linked oxidoreductases"/>
    <property type="match status" value="1"/>
</dbReference>
<evidence type="ECO:0000259" key="2">
    <source>
        <dbReference type="Pfam" id="PF00035"/>
    </source>
</evidence>
<reference evidence="4" key="2">
    <citation type="submission" date="2022-08" db="UniProtKB">
        <authorList>
            <consortium name="EnsemblMetazoa"/>
        </authorList>
    </citation>
    <scope>IDENTIFICATION</scope>
    <source>
        <strain evidence="4">STECLA/ALBI9_A</strain>
    </source>
</reference>
<evidence type="ECO:0000259" key="3">
    <source>
        <dbReference type="Pfam" id="PF01207"/>
    </source>
</evidence>
<feature type="compositionally biased region" description="Basic and acidic residues" evidence="1">
    <location>
        <begin position="492"/>
        <end position="505"/>
    </location>
</feature>
<dbReference type="VEuPathDB" id="VectorBase:AALB006266"/>
<dbReference type="RefSeq" id="XP_035779097.1">
    <property type="nucleotide sequence ID" value="XM_035923204.1"/>
</dbReference>
<reference evidence="4 5" key="1">
    <citation type="journal article" date="2017" name="G3 (Bethesda)">
        <title>The Physical Genome Mapping of Anopheles albimanus Corrected Scaffold Misassemblies and Identified Interarm Rearrangements in Genus Anopheles.</title>
        <authorList>
            <person name="Artemov G.N."/>
            <person name="Peery A.N."/>
            <person name="Jiang X."/>
            <person name="Tu Z."/>
            <person name="Stegniy V.N."/>
            <person name="Sharakhova M.V."/>
            <person name="Sharakhov I.V."/>
        </authorList>
    </citation>
    <scope>NUCLEOTIDE SEQUENCE [LARGE SCALE GENOMIC DNA]</scope>
    <source>
        <strain evidence="4 5">ALBI9_A</strain>
    </source>
</reference>
<dbReference type="InterPro" id="IPR052582">
    <property type="entry name" value="tRNA-DUS-like"/>
</dbReference>
<dbReference type="Proteomes" id="UP000069272">
    <property type="component" value="Chromosome X"/>
</dbReference>
<dbReference type="Gene3D" id="3.20.20.70">
    <property type="entry name" value="Aldolase class I"/>
    <property type="match status" value="1"/>
</dbReference>
<feature type="region of interest" description="Disordered" evidence="1">
    <location>
        <begin position="485"/>
        <end position="505"/>
    </location>
</feature>
<evidence type="ECO:0000313" key="4">
    <source>
        <dbReference type="EnsemblMetazoa" id="AALB006266-PA"/>
    </source>
</evidence>
<dbReference type="GeneID" id="118459623"/>
<dbReference type="SUPFAM" id="SSF54768">
    <property type="entry name" value="dsRNA-binding domain-like"/>
    <property type="match status" value="1"/>
</dbReference>
<dbReference type="CDD" id="cd19871">
    <property type="entry name" value="DSRM_DUS2L"/>
    <property type="match status" value="1"/>
</dbReference>
<dbReference type="InterPro" id="IPR035587">
    <property type="entry name" value="DUS-like_FMN-bd"/>
</dbReference>
<dbReference type="PANTHER" id="PTHR45936:SF1">
    <property type="entry name" value="TRNA-DIHYDROURIDINE(20) SYNTHASE [NAD(P)+]-LIKE"/>
    <property type="match status" value="1"/>
</dbReference>
<evidence type="ECO:0000313" key="5">
    <source>
        <dbReference type="Proteomes" id="UP000069272"/>
    </source>
</evidence>
<dbReference type="GO" id="GO:0005737">
    <property type="term" value="C:cytoplasm"/>
    <property type="evidence" value="ECO:0007669"/>
    <property type="project" value="TreeGrafter"/>
</dbReference>
<protein>
    <submittedName>
        <fullName evidence="4">Uncharacterized protein</fullName>
    </submittedName>
</protein>
<dbReference type="InterPro" id="IPR044463">
    <property type="entry name" value="DUS2_DSRM"/>
</dbReference>
<keyword evidence="5" id="KW-1185">Reference proteome</keyword>
<proteinExistence type="predicted"/>
<dbReference type="GO" id="GO:0010468">
    <property type="term" value="P:regulation of gene expression"/>
    <property type="evidence" value="ECO:0007669"/>
    <property type="project" value="UniProtKB-ARBA"/>
</dbReference>
<sequence>MAGKMNTRLDYRNKLILAPMVRVGTLPMRLLALEYGADLVYTEEIIDWKLLRAERRVNDVLGTIDYIDTTDGTVVFRTCPAERGKVVLQIGTAAAERAAAVGRMLEQDVTAIDVNMGCPKEFSIKGGMGVALLYDLPRAKSVLEALVQTVSIPVTCKIRLMPDVDETIKLARELQSTGISAIGVHGRTKTERPRDPVNEAAIARVAEALDIPVIANGGSQSITRRCDILKFARQCGTGSAMVARAAEWNVSVFRPDGPLPLDDVIRRYLTLSVRYDNSPSNSKYCVQMMLRSLQESPIGRRLLDSQTMQQICDIWDLGDYCRETQLVYHQAGNQGRRACRPRTLSQDGNLGVSGKRQCFDDQTSIEERSVIEENICFIRANFPQDTELPKTKLFLYARRNHLELARYVVQQKDKLFKAIIQFDGKRYSSTFWEKSKRFAEQAAALVCLVQLGVEQRDTLIANGAMMKPVPAVGVPAQNIFEESSQKQISAKETQEQKPVEIAVKD</sequence>
<name>A0A182FIC2_ANOAL</name>
<dbReference type="CDD" id="cd02801">
    <property type="entry name" value="DUS_like_FMN"/>
    <property type="match status" value="1"/>
</dbReference>
<feature type="domain" description="DUS-like FMN-binding" evidence="3">
    <location>
        <begin position="16"/>
        <end position="253"/>
    </location>
</feature>
<dbReference type="KEGG" id="aali:118459623"/>
<dbReference type="Pfam" id="PF00035">
    <property type="entry name" value="dsrm"/>
    <property type="match status" value="1"/>
</dbReference>